<organism evidence="3 4">
    <name type="scientific">Plenodomus tracheiphilus IPT5</name>
    <dbReference type="NCBI Taxonomy" id="1408161"/>
    <lineage>
        <taxon>Eukaryota</taxon>
        <taxon>Fungi</taxon>
        <taxon>Dikarya</taxon>
        <taxon>Ascomycota</taxon>
        <taxon>Pezizomycotina</taxon>
        <taxon>Dothideomycetes</taxon>
        <taxon>Pleosporomycetidae</taxon>
        <taxon>Pleosporales</taxon>
        <taxon>Pleosporineae</taxon>
        <taxon>Leptosphaeriaceae</taxon>
        <taxon>Plenodomus</taxon>
    </lineage>
</organism>
<proteinExistence type="predicted"/>
<name>A0A6A7ALL0_9PLEO</name>
<reference evidence="3" key="1">
    <citation type="submission" date="2020-01" db="EMBL/GenBank/DDBJ databases">
        <authorList>
            <consortium name="DOE Joint Genome Institute"/>
            <person name="Haridas S."/>
            <person name="Albert R."/>
            <person name="Binder M."/>
            <person name="Bloem J."/>
            <person name="Labutti K."/>
            <person name="Salamov A."/>
            <person name="Andreopoulos B."/>
            <person name="Baker S.E."/>
            <person name="Barry K."/>
            <person name="Bills G."/>
            <person name="Bluhm B.H."/>
            <person name="Cannon C."/>
            <person name="Castanera R."/>
            <person name="Culley D.E."/>
            <person name="Daum C."/>
            <person name="Ezra D."/>
            <person name="Gonzalez J.B."/>
            <person name="Henrissat B."/>
            <person name="Kuo A."/>
            <person name="Liang C."/>
            <person name="Lipzen A."/>
            <person name="Lutzoni F."/>
            <person name="Magnuson J."/>
            <person name="Mondo S."/>
            <person name="Nolan M."/>
            <person name="Ohm R."/>
            <person name="Pangilinan J."/>
            <person name="Park H.-J."/>
            <person name="Ramirez L."/>
            <person name="Alfaro M."/>
            <person name="Sun H."/>
            <person name="Tritt A."/>
            <person name="Yoshinaga Y."/>
            <person name="Zwiers L.-H."/>
            <person name="Turgeon B.G."/>
            <person name="Goodwin S.B."/>
            <person name="Spatafora J.W."/>
            <person name="Crous P.W."/>
            <person name="Grigoriev I.V."/>
        </authorList>
    </citation>
    <scope>NUCLEOTIDE SEQUENCE</scope>
    <source>
        <strain evidence="3">IPT5</strain>
    </source>
</reference>
<feature type="region of interest" description="Disordered" evidence="1">
    <location>
        <begin position="1"/>
        <end position="50"/>
    </location>
</feature>
<dbReference type="AlphaFoldDB" id="A0A6A7ALL0"/>
<keyword evidence="2" id="KW-1133">Transmembrane helix</keyword>
<accession>A0A6A7ALL0</accession>
<dbReference type="Proteomes" id="UP000799423">
    <property type="component" value="Unassembled WGS sequence"/>
</dbReference>
<sequence>MHQKHSLVEEPPPPPALQYLAPPQLLPLPPNDQSDPSDNAAALHEPKPHEAPPTLSYALLLLLPALLAIPLSASAAFPSL</sequence>
<keyword evidence="4" id="KW-1185">Reference proteome</keyword>
<protein>
    <submittedName>
        <fullName evidence="3">Uncharacterized protein</fullName>
    </submittedName>
</protein>
<evidence type="ECO:0000313" key="4">
    <source>
        <dbReference type="Proteomes" id="UP000799423"/>
    </source>
</evidence>
<keyword evidence="2" id="KW-0472">Membrane</keyword>
<evidence type="ECO:0000256" key="2">
    <source>
        <dbReference type="SAM" id="Phobius"/>
    </source>
</evidence>
<keyword evidence="2" id="KW-0812">Transmembrane</keyword>
<dbReference type="EMBL" id="MU006454">
    <property type="protein sequence ID" value="KAF2843960.1"/>
    <property type="molecule type" value="Genomic_DNA"/>
</dbReference>
<feature type="transmembrane region" description="Helical" evidence="2">
    <location>
        <begin position="55"/>
        <end position="77"/>
    </location>
</feature>
<gene>
    <name evidence="3" type="ORF">T440DRAFT_473773</name>
</gene>
<evidence type="ECO:0000313" key="3">
    <source>
        <dbReference type="EMBL" id="KAF2843960.1"/>
    </source>
</evidence>
<evidence type="ECO:0000256" key="1">
    <source>
        <dbReference type="SAM" id="MobiDB-lite"/>
    </source>
</evidence>